<protein>
    <submittedName>
        <fullName evidence="1">Uncharacterized protein</fullName>
    </submittedName>
</protein>
<comment type="caution">
    <text evidence="1">The sequence shown here is derived from an EMBL/GenBank/DDBJ whole genome shotgun (WGS) entry which is preliminary data.</text>
</comment>
<organism evidence="1">
    <name type="scientific">Daucus carota subsp. sativus</name>
    <name type="common">Carrot</name>
    <dbReference type="NCBI Taxonomy" id="79200"/>
    <lineage>
        <taxon>Eukaryota</taxon>
        <taxon>Viridiplantae</taxon>
        <taxon>Streptophyta</taxon>
        <taxon>Embryophyta</taxon>
        <taxon>Tracheophyta</taxon>
        <taxon>Spermatophyta</taxon>
        <taxon>Magnoliopsida</taxon>
        <taxon>eudicotyledons</taxon>
        <taxon>Gunneridae</taxon>
        <taxon>Pentapetalae</taxon>
        <taxon>asterids</taxon>
        <taxon>campanulids</taxon>
        <taxon>Apiales</taxon>
        <taxon>Apiaceae</taxon>
        <taxon>Apioideae</taxon>
        <taxon>Scandiceae</taxon>
        <taxon>Daucinae</taxon>
        <taxon>Daucus</taxon>
        <taxon>Daucus sect. Daucus</taxon>
    </lineage>
</organism>
<sequence length="95" mass="10972">METYMGDAKTWTSDLKPENYGQTRQLDKIRAKYCHAILASPLNEIRQKILDEAKLLYNKMASERVMSIVIEASKRKGARVHGKKMIKGRVLFDED</sequence>
<gene>
    <name evidence="1" type="ORF">DCAR_020887</name>
</gene>
<name>A0A164WGH4_DAUCS</name>
<dbReference type="Gramene" id="KZM91748">
    <property type="protein sequence ID" value="KZM91748"/>
    <property type="gene ID" value="DCAR_020887"/>
</dbReference>
<dbReference type="EMBL" id="LNRQ01000006">
    <property type="protein sequence ID" value="KZM91748.1"/>
    <property type="molecule type" value="Genomic_DNA"/>
</dbReference>
<dbReference type="AlphaFoldDB" id="A0A164WGH4"/>
<evidence type="ECO:0000313" key="1">
    <source>
        <dbReference type="EMBL" id="KZM91748.1"/>
    </source>
</evidence>
<dbReference type="Gramene" id="KZM81084">
    <property type="protein sequence ID" value="KZM81084"/>
    <property type="gene ID" value="DCAR_031308"/>
</dbReference>
<proteinExistence type="predicted"/>
<accession>A0A164WGH4</accession>
<reference evidence="1" key="1">
    <citation type="journal article" date="2016" name="Nat. Genet.">
        <title>A high-quality carrot genome assembly provides new insights into carotenoid accumulation and asterid genome evolution.</title>
        <authorList>
            <person name="Iorizzo M."/>
            <person name="Ellison S."/>
            <person name="Senalik D."/>
            <person name="Zeng P."/>
            <person name="Satapoomin P."/>
            <person name="Huang J."/>
            <person name="Bowman M."/>
            <person name="Iovene M."/>
            <person name="Sanseverino W."/>
            <person name="Cavagnaro P."/>
            <person name="Yildiz M."/>
            <person name="Macko-Podgorni A."/>
            <person name="Moranska E."/>
            <person name="Grzebelus E."/>
            <person name="Grzebelus D."/>
            <person name="Ashrafi H."/>
            <person name="Zheng Z."/>
            <person name="Cheng S."/>
            <person name="Spooner D."/>
            <person name="Van Deynze A."/>
            <person name="Simon P."/>
        </authorList>
    </citation>
    <scope>NUCLEOTIDE SEQUENCE [LARGE SCALE GENOMIC DNA]</scope>
    <source>
        <tissue evidence="1">Leaf</tissue>
    </source>
</reference>